<evidence type="ECO:0000313" key="2">
    <source>
        <dbReference type="Proteomes" id="UP001500968"/>
    </source>
</evidence>
<comment type="caution">
    <text evidence="1">The sequence shown here is derived from an EMBL/GenBank/DDBJ whole genome shotgun (WGS) entry which is preliminary data.</text>
</comment>
<name>A0ABP7TY05_9FLAO</name>
<dbReference type="InterPro" id="IPR036249">
    <property type="entry name" value="Thioredoxin-like_sf"/>
</dbReference>
<dbReference type="Pfam" id="PF14595">
    <property type="entry name" value="Thioredoxin_9"/>
    <property type="match status" value="1"/>
</dbReference>
<gene>
    <name evidence="1" type="ORF">GCM10022386_15450</name>
</gene>
<reference evidence="2" key="1">
    <citation type="journal article" date="2019" name="Int. J. Syst. Evol. Microbiol.">
        <title>The Global Catalogue of Microorganisms (GCM) 10K type strain sequencing project: providing services to taxonomists for standard genome sequencing and annotation.</title>
        <authorList>
            <consortium name="The Broad Institute Genomics Platform"/>
            <consortium name="The Broad Institute Genome Sequencing Center for Infectious Disease"/>
            <person name="Wu L."/>
            <person name="Ma J."/>
        </authorList>
    </citation>
    <scope>NUCLEOTIDE SEQUENCE [LARGE SCALE GENOMIC DNA]</scope>
    <source>
        <strain evidence="2">JCM 17064</strain>
    </source>
</reference>
<keyword evidence="2" id="KW-1185">Reference proteome</keyword>
<evidence type="ECO:0000313" key="1">
    <source>
        <dbReference type="EMBL" id="GAA4032221.1"/>
    </source>
</evidence>
<organism evidence="1 2">
    <name type="scientific">Flavobacterium cheonhonense</name>
    <dbReference type="NCBI Taxonomy" id="706185"/>
    <lineage>
        <taxon>Bacteria</taxon>
        <taxon>Pseudomonadati</taxon>
        <taxon>Bacteroidota</taxon>
        <taxon>Flavobacteriia</taxon>
        <taxon>Flavobacteriales</taxon>
        <taxon>Flavobacteriaceae</taxon>
        <taxon>Flavobacterium</taxon>
    </lineage>
</organism>
<proteinExistence type="predicted"/>
<sequence length="206" mass="23226">MESIIQSSVANSITYENYRNTIDTLLKEGKSTGHEQSEALTHYSELNVTRMNRLDKTMTVAAEFAEQLKELKGDYFWLVISEGWCGDAAQLVPIFHKMAELSPNIEMKIALRDDNDALMNLFLTNGARSIPKLIILDKNTLEVLGDFGPRPQEAKQLILDYKAEHGVVDETAKTNLQLWYLHDKGLSTQKEIMAVMAAAELKHDVV</sequence>
<dbReference type="EMBL" id="BAABCR010000015">
    <property type="protein sequence ID" value="GAA4032221.1"/>
    <property type="molecule type" value="Genomic_DNA"/>
</dbReference>
<accession>A0ABP7TY05</accession>
<protein>
    <submittedName>
        <fullName evidence="1">Thioredoxin family protein</fullName>
    </submittedName>
</protein>
<dbReference type="Proteomes" id="UP001500968">
    <property type="component" value="Unassembled WGS sequence"/>
</dbReference>
<dbReference type="RefSeq" id="WP_324689108.1">
    <property type="nucleotide sequence ID" value="NZ_BAABCR010000015.1"/>
</dbReference>
<dbReference type="Gene3D" id="3.40.30.10">
    <property type="entry name" value="Glutaredoxin"/>
    <property type="match status" value="1"/>
</dbReference>
<dbReference type="SUPFAM" id="SSF52833">
    <property type="entry name" value="Thioredoxin-like"/>
    <property type="match status" value="1"/>
</dbReference>